<evidence type="ECO:0000313" key="2">
    <source>
        <dbReference type="EMBL" id="BBL79711.1"/>
    </source>
</evidence>
<dbReference type="Gene3D" id="1.10.10.10">
    <property type="entry name" value="Winged helix-like DNA-binding domain superfamily/Winged helix DNA-binding domain"/>
    <property type="match status" value="1"/>
</dbReference>
<keyword evidence="1" id="KW-0238">DNA-binding</keyword>
<protein>
    <submittedName>
        <fullName evidence="2">Putative HTH-type transcriptional regulator</fullName>
    </submittedName>
</protein>
<dbReference type="OrthoDB" id="9808360at2"/>
<organism evidence="2 3">
    <name type="scientific">Rubrobacter xylanophilus</name>
    <dbReference type="NCBI Taxonomy" id="49319"/>
    <lineage>
        <taxon>Bacteria</taxon>
        <taxon>Bacillati</taxon>
        <taxon>Actinomycetota</taxon>
        <taxon>Rubrobacteria</taxon>
        <taxon>Rubrobacterales</taxon>
        <taxon>Rubrobacteraceae</taxon>
        <taxon>Rubrobacter</taxon>
    </lineage>
</organism>
<name>A0A510HIA8_9ACTN</name>
<reference evidence="2" key="1">
    <citation type="journal article" date="2019" name="Microbiol. Resour. Announc.">
        <title>Complete Genome Sequence of Rubrobacter xylanophilus Strain AA3-22, Isolated from Arima Onsen in Japan.</title>
        <authorList>
            <person name="Tomariguchi N."/>
            <person name="Miyazaki K."/>
        </authorList>
    </citation>
    <scope>NUCLEOTIDE SEQUENCE [LARGE SCALE GENOMIC DNA]</scope>
    <source>
        <strain evidence="2">AA3-22</strain>
    </source>
</reference>
<dbReference type="InterPro" id="IPR036390">
    <property type="entry name" value="WH_DNA-bd_sf"/>
</dbReference>
<dbReference type="InterPro" id="IPR000944">
    <property type="entry name" value="Tscrpt_reg_Rrf2"/>
</dbReference>
<dbReference type="GO" id="GO:0003700">
    <property type="term" value="F:DNA-binding transcription factor activity"/>
    <property type="evidence" value="ECO:0007669"/>
    <property type="project" value="TreeGrafter"/>
</dbReference>
<evidence type="ECO:0000256" key="1">
    <source>
        <dbReference type="ARBA" id="ARBA00023125"/>
    </source>
</evidence>
<dbReference type="GO" id="GO:0005829">
    <property type="term" value="C:cytosol"/>
    <property type="evidence" value="ECO:0007669"/>
    <property type="project" value="TreeGrafter"/>
</dbReference>
<dbReference type="EMBL" id="AP019791">
    <property type="protein sequence ID" value="BBL79711.1"/>
    <property type="molecule type" value="Genomic_DNA"/>
</dbReference>
<evidence type="ECO:0000313" key="3">
    <source>
        <dbReference type="Proteomes" id="UP000318065"/>
    </source>
</evidence>
<dbReference type="AlphaFoldDB" id="A0A510HIA8"/>
<dbReference type="RefSeq" id="WP_143529258.1">
    <property type="nucleotide sequence ID" value="NZ_AP019791.1"/>
</dbReference>
<dbReference type="Proteomes" id="UP000318065">
    <property type="component" value="Chromosome"/>
</dbReference>
<dbReference type="GO" id="GO:0003677">
    <property type="term" value="F:DNA binding"/>
    <property type="evidence" value="ECO:0007669"/>
    <property type="project" value="UniProtKB-KW"/>
</dbReference>
<dbReference type="InterPro" id="IPR036388">
    <property type="entry name" value="WH-like_DNA-bd_sf"/>
</dbReference>
<keyword evidence="3" id="KW-1185">Reference proteome</keyword>
<dbReference type="PROSITE" id="PS51197">
    <property type="entry name" value="HTH_RRF2_2"/>
    <property type="match status" value="1"/>
</dbReference>
<dbReference type="InterPro" id="IPR030489">
    <property type="entry name" value="TR_Rrf2-type_CS"/>
</dbReference>
<accession>A0A510HIA8</accession>
<dbReference type="PANTHER" id="PTHR33221:SF5">
    <property type="entry name" value="HTH-TYPE TRANSCRIPTIONAL REGULATOR ISCR"/>
    <property type="match status" value="1"/>
</dbReference>
<gene>
    <name evidence="2" type="ORF">RxyAA322_15650</name>
</gene>
<dbReference type="SUPFAM" id="SSF46785">
    <property type="entry name" value="Winged helix' DNA-binding domain"/>
    <property type="match status" value="1"/>
</dbReference>
<dbReference type="Pfam" id="PF02082">
    <property type="entry name" value="Rrf2"/>
    <property type="match status" value="1"/>
</dbReference>
<dbReference type="NCBIfam" id="TIGR00738">
    <property type="entry name" value="rrf2_super"/>
    <property type="match status" value="1"/>
</dbReference>
<dbReference type="PANTHER" id="PTHR33221">
    <property type="entry name" value="WINGED HELIX-TURN-HELIX TRANSCRIPTIONAL REGULATOR, RRF2 FAMILY"/>
    <property type="match status" value="1"/>
</dbReference>
<dbReference type="PROSITE" id="PS01332">
    <property type="entry name" value="HTH_RRF2_1"/>
    <property type="match status" value="1"/>
</dbReference>
<proteinExistence type="predicted"/>
<sequence length="154" mass="16961">MQVSARTDYALRAVAELARAGIEGSGPVKGEWISEVQKIPKKFMENILLDLKRAGIVRAQRGASGGYWLARPAGEISLAEIIRAVEGPLANVRGEWPEDVEYEGAAEHLQEVWVAVRASLRSVLENVTLEDLVRGELPEAVTDLTRDPDAWVHH</sequence>